<dbReference type="Pfam" id="PF00248">
    <property type="entry name" value="Aldo_ket_red"/>
    <property type="match status" value="1"/>
</dbReference>
<dbReference type="SUPFAM" id="SSF51430">
    <property type="entry name" value="NAD(P)-linked oxidoreductase"/>
    <property type="match status" value="1"/>
</dbReference>
<sequence>MAVSPGYQLYLFVTHLFIWAPLVFILVWTYSFEINGKGLGWEKVPLFFWHPVLMYAAFGIFMAEAVKEEQNWKILSTVEKVAKEIGKTPAQVAINWTCRACTSPLIGARTVQQLEDNLGALDFKLTKDQLRELDEASTYTLPFPHSMRYTSFAAGGCSVEKPVAFLGPPPP</sequence>
<protein>
    <recommendedName>
        <fullName evidence="3">NADP-dependent oxidoreductase domain-containing protein</fullName>
    </recommendedName>
</protein>
<dbReference type="OrthoDB" id="2310150at2759"/>
<dbReference type="Proteomes" id="UP000041254">
    <property type="component" value="Unassembled WGS sequence"/>
</dbReference>
<dbReference type="GO" id="GO:0016491">
    <property type="term" value="F:oxidoreductase activity"/>
    <property type="evidence" value="ECO:0007669"/>
    <property type="project" value="UniProtKB-KW"/>
</dbReference>
<dbReference type="InParanoid" id="A0A0G4GGS4"/>
<dbReference type="PANTHER" id="PTHR43364">
    <property type="entry name" value="NADH-SPECIFIC METHYLGLYOXAL REDUCTASE-RELATED"/>
    <property type="match status" value="1"/>
</dbReference>
<dbReference type="Gene3D" id="3.20.20.100">
    <property type="entry name" value="NADP-dependent oxidoreductase domain"/>
    <property type="match status" value="1"/>
</dbReference>
<evidence type="ECO:0000313" key="4">
    <source>
        <dbReference type="EMBL" id="CEM28818.1"/>
    </source>
</evidence>
<feature type="transmembrane region" description="Helical" evidence="2">
    <location>
        <begin position="7"/>
        <end position="28"/>
    </location>
</feature>
<gene>
    <name evidence="4" type="ORF">Vbra_22997</name>
</gene>
<accession>A0A0G4GGS4</accession>
<dbReference type="VEuPathDB" id="CryptoDB:Vbra_22997"/>
<proteinExistence type="predicted"/>
<dbReference type="InterPro" id="IPR036812">
    <property type="entry name" value="NAD(P)_OxRdtase_dom_sf"/>
</dbReference>
<dbReference type="InterPro" id="IPR050523">
    <property type="entry name" value="AKR_Detox_Biosynth"/>
</dbReference>
<keyword evidence="2" id="KW-0472">Membrane</keyword>
<keyword evidence="2" id="KW-1133">Transmembrane helix</keyword>
<name>A0A0G4GGS4_VITBC</name>
<reference evidence="4 5" key="1">
    <citation type="submission" date="2014-11" db="EMBL/GenBank/DDBJ databases">
        <authorList>
            <person name="Zhu J."/>
            <person name="Qi W."/>
            <person name="Song R."/>
        </authorList>
    </citation>
    <scope>NUCLEOTIDE SEQUENCE [LARGE SCALE GENOMIC DNA]</scope>
</reference>
<keyword evidence="5" id="KW-1185">Reference proteome</keyword>
<dbReference type="PhylomeDB" id="A0A0G4GGS4"/>
<dbReference type="EMBL" id="CDMY01000660">
    <property type="protein sequence ID" value="CEM28818.1"/>
    <property type="molecule type" value="Genomic_DNA"/>
</dbReference>
<organism evidence="4 5">
    <name type="scientific">Vitrella brassicaformis (strain CCMP3155)</name>
    <dbReference type="NCBI Taxonomy" id="1169540"/>
    <lineage>
        <taxon>Eukaryota</taxon>
        <taxon>Sar</taxon>
        <taxon>Alveolata</taxon>
        <taxon>Colpodellida</taxon>
        <taxon>Vitrellaceae</taxon>
        <taxon>Vitrella</taxon>
    </lineage>
</organism>
<dbReference type="PANTHER" id="PTHR43364:SF4">
    <property type="entry name" value="NAD(P)-LINKED OXIDOREDUCTASE SUPERFAMILY PROTEIN"/>
    <property type="match status" value="1"/>
</dbReference>
<dbReference type="AlphaFoldDB" id="A0A0G4GGS4"/>
<evidence type="ECO:0000256" key="1">
    <source>
        <dbReference type="ARBA" id="ARBA00023002"/>
    </source>
</evidence>
<dbReference type="InterPro" id="IPR023210">
    <property type="entry name" value="NADP_OxRdtase_dom"/>
</dbReference>
<feature type="transmembrane region" description="Helical" evidence="2">
    <location>
        <begin position="48"/>
        <end position="66"/>
    </location>
</feature>
<keyword evidence="1" id="KW-0560">Oxidoreductase</keyword>
<keyword evidence="2" id="KW-0812">Transmembrane</keyword>
<evidence type="ECO:0000313" key="5">
    <source>
        <dbReference type="Proteomes" id="UP000041254"/>
    </source>
</evidence>
<evidence type="ECO:0000256" key="2">
    <source>
        <dbReference type="SAM" id="Phobius"/>
    </source>
</evidence>
<dbReference type="STRING" id="1169540.A0A0G4GGS4"/>
<evidence type="ECO:0000259" key="3">
    <source>
        <dbReference type="Pfam" id="PF00248"/>
    </source>
</evidence>
<feature type="domain" description="NADP-dependent oxidoreductase" evidence="3">
    <location>
        <begin position="69"/>
        <end position="136"/>
    </location>
</feature>